<organism evidence="1 2">
    <name type="scientific">Solanum commersonii</name>
    <name type="common">Commerson's wild potato</name>
    <name type="synonym">Commerson's nightshade</name>
    <dbReference type="NCBI Taxonomy" id="4109"/>
    <lineage>
        <taxon>Eukaryota</taxon>
        <taxon>Viridiplantae</taxon>
        <taxon>Streptophyta</taxon>
        <taxon>Embryophyta</taxon>
        <taxon>Tracheophyta</taxon>
        <taxon>Spermatophyta</taxon>
        <taxon>Magnoliopsida</taxon>
        <taxon>eudicotyledons</taxon>
        <taxon>Gunneridae</taxon>
        <taxon>Pentapetalae</taxon>
        <taxon>asterids</taxon>
        <taxon>lamiids</taxon>
        <taxon>Solanales</taxon>
        <taxon>Solanaceae</taxon>
        <taxon>Solanoideae</taxon>
        <taxon>Solaneae</taxon>
        <taxon>Solanum</taxon>
    </lineage>
</organism>
<proteinExistence type="predicted"/>
<dbReference type="AlphaFoldDB" id="A0A9J5W914"/>
<evidence type="ECO:0000313" key="2">
    <source>
        <dbReference type="Proteomes" id="UP000824120"/>
    </source>
</evidence>
<keyword evidence="2" id="KW-1185">Reference proteome</keyword>
<protein>
    <submittedName>
        <fullName evidence="1">Uncharacterized protein</fullName>
    </submittedName>
</protein>
<reference evidence="1 2" key="1">
    <citation type="submission" date="2020-09" db="EMBL/GenBank/DDBJ databases">
        <title>De no assembly of potato wild relative species, Solanum commersonii.</title>
        <authorList>
            <person name="Cho K."/>
        </authorList>
    </citation>
    <scope>NUCLEOTIDE SEQUENCE [LARGE SCALE GENOMIC DNA]</scope>
    <source>
        <strain evidence="1">LZ3.2</strain>
        <tissue evidence="1">Leaf</tissue>
    </source>
</reference>
<evidence type="ECO:0000313" key="1">
    <source>
        <dbReference type="EMBL" id="KAG5571807.1"/>
    </source>
</evidence>
<feature type="non-terminal residue" evidence="1">
    <location>
        <position position="1"/>
    </location>
</feature>
<dbReference type="EMBL" id="JACXVP010000012">
    <property type="protein sequence ID" value="KAG5571807.1"/>
    <property type="molecule type" value="Genomic_DNA"/>
</dbReference>
<sequence>VTSKTSQFQWLASVICGGGQSWGLVGRDISWEDRKKYGKMNQEDDQERVNNAGFSNEFITNEEFVELVVTEEIHLPPTAGDANEKGWNEKMAKTKIIDLLAKHMMGAGTESINTIGVQSRALLEEETNHASFDEKIR</sequence>
<gene>
    <name evidence="1" type="ORF">H5410_061573</name>
</gene>
<accession>A0A9J5W914</accession>
<dbReference type="Proteomes" id="UP000824120">
    <property type="component" value="Chromosome 12"/>
</dbReference>
<comment type="caution">
    <text evidence="1">The sequence shown here is derived from an EMBL/GenBank/DDBJ whole genome shotgun (WGS) entry which is preliminary data.</text>
</comment>
<name>A0A9J5W914_SOLCO</name>